<reference evidence="7 8" key="1">
    <citation type="submission" date="2023-01" db="EMBL/GenBank/DDBJ databases">
        <title>Cultivation and genomic characterization of new, ubiquitous marine nitrite-oxidizing bacteria from the Nitrospirales.</title>
        <authorList>
            <person name="Mueller A.J."/>
            <person name="Daebeler A."/>
            <person name="Herbold C.W."/>
            <person name="Kirkegaard R.H."/>
            <person name="Daims H."/>
        </authorList>
    </citation>
    <scope>NUCLEOTIDE SEQUENCE [LARGE SCALE GENOMIC DNA]</scope>
    <source>
        <strain evidence="7 8">VA</strain>
    </source>
</reference>
<dbReference type="GO" id="GO:0016787">
    <property type="term" value="F:hydrolase activity"/>
    <property type="evidence" value="ECO:0007669"/>
    <property type="project" value="UniProtKB-KW"/>
</dbReference>
<dbReference type="RefSeq" id="WP_376753385.1">
    <property type="nucleotide sequence ID" value="NZ_CP116967.1"/>
</dbReference>
<keyword evidence="3" id="KW-0227">DNA damage</keyword>
<evidence type="ECO:0000256" key="3">
    <source>
        <dbReference type="ARBA" id="ARBA00022763"/>
    </source>
</evidence>
<dbReference type="SUPFAM" id="SSF52980">
    <property type="entry name" value="Restriction endonuclease-like"/>
    <property type="match status" value="1"/>
</dbReference>
<evidence type="ECO:0000256" key="5">
    <source>
        <dbReference type="ARBA" id="ARBA00023204"/>
    </source>
</evidence>
<evidence type="ECO:0000256" key="2">
    <source>
        <dbReference type="ARBA" id="ARBA00022759"/>
    </source>
</evidence>
<dbReference type="AlphaFoldDB" id="A0AA96GAJ8"/>
<accession>A0AA96GAJ8</accession>
<proteinExistence type="inferred from homology"/>
<evidence type="ECO:0000256" key="6">
    <source>
        <dbReference type="ARBA" id="ARBA00029466"/>
    </source>
</evidence>
<keyword evidence="8" id="KW-1185">Reference proteome</keyword>
<dbReference type="KEGG" id="nall:PP769_16165"/>
<comment type="similarity">
    <text evidence="6">Belongs to the Vsr family.</text>
</comment>
<organism evidence="7 8">
    <name type="scientific">Candidatus Nitrospira allomarina</name>
    <dbReference type="NCBI Taxonomy" id="3020900"/>
    <lineage>
        <taxon>Bacteria</taxon>
        <taxon>Pseudomonadati</taxon>
        <taxon>Nitrospirota</taxon>
        <taxon>Nitrospiria</taxon>
        <taxon>Nitrospirales</taxon>
        <taxon>Nitrospiraceae</taxon>
        <taxon>Nitrospira</taxon>
    </lineage>
</organism>
<dbReference type="Pfam" id="PF03852">
    <property type="entry name" value="Vsr"/>
    <property type="match status" value="1"/>
</dbReference>
<keyword evidence="2" id="KW-0255">Endonuclease</keyword>
<evidence type="ECO:0000256" key="1">
    <source>
        <dbReference type="ARBA" id="ARBA00022722"/>
    </source>
</evidence>
<gene>
    <name evidence="7" type="ORF">PP769_16165</name>
</gene>
<dbReference type="GO" id="GO:0004519">
    <property type="term" value="F:endonuclease activity"/>
    <property type="evidence" value="ECO:0007669"/>
    <property type="project" value="UniProtKB-KW"/>
</dbReference>
<keyword evidence="4" id="KW-0378">Hydrolase</keyword>
<dbReference type="Gene3D" id="3.40.960.10">
    <property type="entry name" value="VSR Endonuclease"/>
    <property type="match status" value="1"/>
</dbReference>
<dbReference type="GO" id="GO:0006298">
    <property type="term" value="P:mismatch repair"/>
    <property type="evidence" value="ECO:0007669"/>
    <property type="project" value="InterPro"/>
</dbReference>
<dbReference type="Proteomes" id="UP001302719">
    <property type="component" value="Chromosome"/>
</dbReference>
<protein>
    <submittedName>
        <fullName evidence="7">Uncharacterized protein</fullName>
    </submittedName>
</protein>
<keyword evidence="1" id="KW-0540">Nuclease</keyword>
<dbReference type="InterPro" id="IPR004603">
    <property type="entry name" value="DNA_mismatch_endonuc_vsr"/>
</dbReference>
<evidence type="ECO:0000256" key="4">
    <source>
        <dbReference type="ARBA" id="ARBA00022801"/>
    </source>
</evidence>
<keyword evidence="5" id="KW-0234">DNA repair</keyword>
<dbReference type="EMBL" id="CP116967">
    <property type="protein sequence ID" value="WNM57487.1"/>
    <property type="molecule type" value="Genomic_DNA"/>
</dbReference>
<name>A0AA96GAJ8_9BACT</name>
<evidence type="ECO:0000313" key="7">
    <source>
        <dbReference type="EMBL" id="WNM57487.1"/>
    </source>
</evidence>
<dbReference type="InterPro" id="IPR011335">
    <property type="entry name" value="Restrct_endonuc-II-like"/>
</dbReference>
<sequence length="85" mass="9825">MGLGIWGCGKDTKPEFLVRSVLHRNGYRLRLHAKELPGKPDIALAKHRSAVFEHGCFGQRDKRCQDDSTPKSRRKFCFKDLRIPF</sequence>
<evidence type="ECO:0000313" key="8">
    <source>
        <dbReference type="Proteomes" id="UP001302719"/>
    </source>
</evidence>